<keyword evidence="1" id="KW-0547">Nucleotide-binding</keyword>
<dbReference type="Proteomes" id="UP000436088">
    <property type="component" value="Unassembled WGS sequence"/>
</dbReference>
<comment type="caution">
    <text evidence="4">The sequence shown here is derived from an EMBL/GenBank/DDBJ whole genome shotgun (WGS) entry which is preliminary data.</text>
</comment>
<evidence type="ECO:0000259" key="3">
    <source>
        <dbReference type="Pfam" id="PF13966"/>
    </source>
</evidence>
<sequence>MPVKEVLKHSGLLAGDIYVELIGGATRVPKLQVCTTFFLMLHGGTNCYSQEYFGRKDLDKHLDADEAIVHGAALHAANLSDGIKLNRFTCARMKKLPSKIFKSLIIAKILKCLAYDHEDLLPPGLSSPVFAQSGILSLDRAEAVFQVTEWVEVPKRNLTVENSTSASPDVFADLADHGTEKKLKKLTFRIPVKLETSEDFKRIFNDERQSVIKKLDEEGRGVFWRLKIWLSMLKTGKSLEKHHAVAHSSESSSWVKRSLKGIIKNLFELELVHNALVNEGYDEMGKGYDILDDTKTGKIFMGKWVWKFGRDDLGVWDLQLRRNLMDSGLSIGGTDGVGIIFAAVEGGDRVGGKVVGMGLVPPKVEISCGKYSSEDGCQNCFIEKRDPTRIFGDLFQEQFSGLFGCAGIRLFENDKMDKDNLFFLSILTGKGVVLVEFLRCWHISRCINEEADGLAKSGIDQITIGSYGRSFKVTMKIGSANDESIFFSTNPPVVNSDEGQLGAFMTENEGDMIWSEMRKILLDQEENCQRVDSWMEQGAAIRLDGECGRRSDPEIIEQDGFRAKDSELSSLSTKSVPLEKRKRRSYKRVYKRCRGRKYWMGSILNFKPKKDSALIVRDWRNINSRGNQLDSLLVDAEFQGCEDVNDGSNSGDMSVERVVEGLQLMGDNHSFESSFFIRRARRHLLREALERVSISTASSSGFSDLLDGALVTWEIRNEIGENSKVFLRSGLNNLKGVIESPSVGSSGGLLMFWDDNVFELQNQCTSRRFIAISGRFRANNFSCRFINVYGPSVEEEKESFFEELSTFIGGYSEPICVGGDLNVYLQEDEKIDSPTYVRLDRFLVDSQFLAAFPDLTQSLLPRSLSDHNAVIIENGGVNWGKKPFKLFNYMMDEAGLDDVIRKRGKFPGALISEIELKIQKLEVEVQQQQDGTYDEKAAELKELRWRGWIRKCVTTASVSVLVNGVPTEEFAMAKGRGVDALKLSHLQFVDDLIMFCGASKTQILNVKRVLSVFQVISGLQLNLKKRLPLGATRNSTALWNPLVNNFMNKLAGWKVVSLSLAGRFWQNNWALDFPLLIIFPRLFSISTNKMVEEWVNLMNAISSVSLSKELCDGVIWKGTGDGIPPRVESFMWQVVLGKLAVRSELVKRRIQGIVDIRFPLCKREVESPSHLFFTCSVVWMIWNKFLNFWKIKSVLHVNAKKFLLAWAELKSSSTIWSFIPGAVIWTTWKVRNLIVFEGGKLDLAEYFFVARFRLASWFLAKYKEVSIPKDSLISDPSLGDLCSLYVTPPTRIRPGYESEVSH</sequence>
<gene>
    <name evidence="4" type="ORF">F3Y22_tig00110020pilonHSYRG00230</name>
</gene>
<proteinExistence type="predicted"/>
<reference evidence="4" key="1">
    <citation type="submission" date="2019-09" db="EMBL/GenBank/DDBJ databases">
        <title>Draft genome information of white flower Hibiscus syriacus.</title>
        <authorList>
            <person name="Kim Y.-M."/>
        </authorList>
    </citation>
    <scope>NUCLEOTIDE SEQUENCE [LARGE SCALE GENOMIC DNA]</scope>
    <source>
        <strain evidence="4">YM2019G1</strain>
    </source>
</reference>
<dbReference type="InterPro" id="IPR013126">
    <property type="entry name" value="Hsp_70_fam"/>
</dbReference>
<feature type="domain" description="Reverse transcriptase zinc-binding" evidence="3">
    <location>
        <begin position="1114"/>
        <end position="1182"/>
    </location>
</feature>
<dbReference type="EMBL" id="VEPZ02000817">
    <property type="protein sequence ID" value="KAE8717887.1"/>
    <property type="molecule type" value="Genomic_DNA"/>
</dbReference>
<dbReference type="PANTHER" id="PTHR33116:SF75">
    <property type="entry name" value="RIBONUCLEASE H PROTEIN"/>
    <property type="match status" value="1"/>
</dbReference>
<dbReference type="Pfam" id="PF00012">
    <property type="entry name" value="HSP70"/>
    <property type="match status" value="1"/>
</dbReference>
<keyword evidence="5" id="KW-1185">Reference proteome</keyword>
<protein>
    <recommendedName>
        <fullName evidence="3">Reverse transcriptase zinc-binding domain-containing protein</fullName>
    </recommendedName>
</protein>
<evidence type="ECO:0000313" key="4">
    <source>
        <dbReference type="EMBL" id="KAE8717887.1"/>
    </source>
</evidence>
<evidence type="ECO:0000313" key="5">
    <source>
        <dbReference type="Proteomes" id="UP000436088"/>
    </source>
</evidence>
<dbReference type="SUPFAM" id="SSF56219">
    <property type="entry name" value="DNase I-like"/>
    <property type="match status" value="1"/>
</dbReference>
<evidence type="ECO:0000256" key="2">
    <source>
        <dbReference type="ARBA" id="ARBA00022840"/>
    </source>
</evidence>
<dbReference type="GO" id="GO:0140662">
    <property type="term" value="F:ATP-dependent protein folding chaperone"/>
    <property type="evidence" value="ECO:0007669"/>
    <property type="project" value="InterPro"/>
</dbReference>
<dbReference type="InterPro" id="IPR026960">
    <property type="entry name" value="RVT-Znf"/>
</dbReference>
<dbReference type="GO" id="GO:0005524">
    <property type="term" value="F:ATP binding"/>
    <property type="evidence" value="ECO:0007669"/>
    <property type="project" value="UniProtKB-KW"/>
</dbReference>
<evidence type="ECO:0000256" key="1">
    <source>
        <dbReference type="ARBA" id="ARBA00022741"/>
    </source>
</evidence>
<organism evidence="4 5">
    <name type="scientific">Hibiscus syriacus</name>
    <name type="common">Rose of Sharon</name>
    <dbReference type="NCBI Taxonomy" id="106335"/>
    <lineage>
        <taxon>Eukaryota</taxon>
        <taxon>Viridiplantae</taxon>
        <taxon>Streptophyta</taxon>
        <taxon>Embryophyta</taxon>
        <taxon>Tracheophyta</taxon>
        <taxon>Spermatophyta</taxon>
        <taxon>Magnoliopsida</taxon>
        <taxon>eudicotyledons</taxon>
        <taxon>Gunneridae</taxon>
        <taxon>Pentapetalae</taxon>
        <taxon>rosids</taxon>
        <taxon>malvids</taxon>
        <taxon>Malvales</taxon>
        <taxon>Malvaceae</taxon>
        <taxon>Malvoideae</taxon>
        <taxon>Hibiscus</taxon>
    </lineage>
</organism>
<dbReference type="Gene3D" id="3.60.10.10">
    <property type="entry name" value="Endonuclease/exonuclease/phosphatase"/>
    <property type="match status" value="1"/>
</dbReference>
<keyword evidence="2" id="KW-0067">ATP-binding</keyword>
<accession>A0A6A3BP79</accession>
<dbReference type="Gene3D" id="3.30.420.40">
    <property type="match status" value="2"/>
</dbReference>
<dbReference type="PANTHER" id="PTHR33116">
    <property type="entry name" value="REVERSE TRANSCRIPTASE ZINC-BINDING DOMAIN-CONTAINING PROTEIN-RELATED-RELATED"/>
    <property type="match status" value="1"/>
</dbReference>
<name>A0A6A3BP79_HIBSY</name>
<dbReference type="InterPro" id="IPR036691">
    <property type="entry name" value="Endo/exonu/phosph_ase_sf"/>
</dbReference>
<dbReference type="Pfam" id="PF13966">
    <property type="entry name" value="zf-RVT"/>
    <property type="match status" value="1"/>
</dbReference>